<feature type="signal peptide" evidence="1">
    <location>
        <begin position="1"/>
        <end position="19"/>
    </location>
</feature>
<evidence type="ECO:0008006" key="4">
    <source>
        <dbReference type="Google" id="ProtNLM"/>
    </source>
</evidence>
<protein>
    <recommendedName>
        <fullName evidence="4">Cathepsin propeptide inhibitor domain-containing protein</fullName>
    </recommendedName>
</protein>
<organism evidence="2 3">
    <name type="scientific">Eutrema salsugineum</name>
    <name type="common">Saltwater cress</name>
    <name type="synonym">Sisymbrium salsugineum</name>
    <dbReference type="NCBI Taxonomy" id="72664"/>
    <lineage>
        <taxon>Eukaryota</taxon>
        <taxon>Viridiplantae</taxon>
        <taxon>Streptophyta</taxon>
        <taxon>Embryophyta</taxon>
        <taxon>Tracheophyta</taxon>
        <taxon>Spermatophyta</taxon>
        <taxon>Magnoliopsida</taxon>
        <taxon>eudicotyledons</taxon>
        <taxon>Gunneridae</taxon>
        <taxon>Pentapetalae</taxon>
        <taxon>rosids</taxon>
        <taxon>malvids</taxon>
        <taxon>Brassicales</taxon>
        <taxon>Brassicaceae</taxon>
        <taxon>Eutremeae</taxon>
        <taxon>Eutrema</taxon>
    </lineage>
</organism>
<dbReference type="OrthoDB" id="1099455at2759"/>
<keyword evidence="3" id="KW-1185">Reference proteome</keyword>
<evidence type="ECO:0000313" key="3">
    <source>
        <dbReference type="Proteomes" id="UP000030689"/>
    </source>
</evidence>
<feature type="chain" id="PRO_5004722479" description="Cathepsin propeptide inhibitor domain-containing protein" evidence="1">
    <location>
        <begin position="20"/>
        <end position="143"/>
    </location>
</feature>
<dbReference type="KEGG" id="eus:EUTSA_v10027305mg"/>
<name>V4MMZ1_EUTSA</name>
<dbReference type="Gramene" id="ESQ54208">
    <property type="protein sequence ID" value="ESQ54208"/>
    <property type="gene ID" value="EUTSA_v10027305mg"/>
</dbReference>
<evidence type="ECO:0000256" key="1">
    <source>
        <dbReference type="SAM" id="SignalP"/>
    </source>
</evidence>
<dbReference type="AlphaFoldDB" id="V4MMZ1"/>
<evidence type="ECO:0000313" key="2">
    <source>
        <dbReference type="EMBL" id="ESQ54208.1"/>
    </source>
</evidence>
<dbReference type="EMBL" id="KI517384">
    <property type="protein sequence ID" value="ESQ54208.1"/>
    <property type="molecule type" value="Genomic_DNA"/>
</dbReference>
<proteinExistence type="predicted"/>
<keyword evidence="1" id="KW-0732">Signal</keyword>
<accession>V4MMZ1</accession>
<dbReference type="Proteomes" id="UP000030689">
    <property type="component" value="Unassembled WGS sequence"/>
</dbReference>
<reference evidence="2 3" key="1">
    <citation type="journal article" date="2013" name="Front. Plant Sci.">
        <title>The Reference Genome of the Halophytic Plant Eutrema salsugineum.</title>
        <authorList>
            <person name="Yang R."/>
            <person name="Jarvis D.E."/>
            <person name="Chen H."/>
            <person name="Beilstein M.A."/>
            <person name="Grimwood J."/>
            <person name="Jenkins J."/>
            <person name="Shu S."/>
            <person name="Prochnik S."/>
            <person name="Xin M."/>
            <person name="Ma C."/>
            <person name="Schmutz J."/>
            <person name="Wing R.A."/>
            <person name="Mitchell-Olds T."/>
            <person name="Schumaker K.S."/>
            <person name="Wang X."/>
        </authorList>
    </citation>
    <scope>NUCLEOTIDE SEQUENCE [LARGE SCALE GENOMIC DNA]</scope>
</reference>
<gene>
    <name evidence="2" type="ORF">EUTSA_v10027305mg</name>
</gene>
<sequence>MSLAIKVFILFLLVQSSMAKYWIDKNPFSKIKLFRPDPSEIDYFSIFTDMIGEWQREADEKYKLQTSTNDMDRSIFLQNKARAYIRLWGAWKNHRGYPYGDLRNKLPGDLWPNQFRYYCRQSECKNLLFDLVDGLSTEAGMHD</sequence>